<evidence type="ECO:0000259" key="2">
    <source>
        <dbReference type="PROSITE" id="PS50076"/>
    </source>
</evidence>
<protein>
    <recommendedName>
        <fullName evidence="2">J domain-containing protein</fullName>
    </recommendedName>
</protein>
<dbReference type="GO" id="GO:0005789">
    <property type="term" value="C:endoplasmic reticulum membrane"/>
    <property type="evidence" value="ECO:0007669"/>
    <property type="project" value="TreeGrafter"/>
</dbReference>
<dbReference type="GO" id="GO:0071218">
    <property type="term" value="P:cellular response to misfolded protein"/>
    <property type="evidence" value="ECO:0007669"/>
    <property type="project" value="TreeGrafter"/>
</dbReference>
<dbReference type="InterPro" id="IPR036869">
    <property type="entry name" value="J_dom_sf"/>
</dbReference>
<comment type="caution">
    <text evidence="3">The sequence shown here is derived from an EMBL/GenBank/DDBJ whole genome shotgun (WGS) entry which is preliminary data.</text>
</comment>
<dbReference type="PANTHER" id="PTHR43908">
    <property type="entry name" value="AT29763P-RELATED"/>
    <property type="match status" value="1"/>
</dbReference>
<dbReference type="CDD" id="cd06257">
    <property type="entry name" value="DnaJ"/>
    <property type="match status" value="1"/>
</dbReference>
<dbReference type="PANTHER" id="PTHR43908:SF3">
    <property type="entry name" value="AT29763P-RELATED"/>
    <property type="match status" value="1"/>
</dbReference>
<sequence length="166" mass="18063">SRARPRPPQPTAPQAPQKSAADVLREMEKLKAAVAAAEQSRRQAQDTTRACQDRDAALLAQRRRRLESGFAKVYEEARKQADADLAAQRASAPSLTFADEAEVRRVLQAASDHAVLQLPPGANAAVLRKRYRQMAVSLHPDKSSAPGAADAFHRLVTAYRNLAAFA</sequence>
<dbReference type="Proteomes" id="UP000279271">
    <property type="component" value="Unassembled WGS sequence"/>
</dbReference>
<feature type="non-terminal residue" evidence="3">
    <location>
        <position position="1"/>
    </location>
</feature>
<dbReference type="PROSITE" id="PS50076">
    <property type="entry name" value="DNAJ_2"/>
    <property type="match status" value="1"/>
</dbReference>
<feature type="domain" description="J" evidence="2">
    <location>
        <begin position="111"/>
        <end position="166"/>
    </location>
</feature>
<dbReference type="GO" id="GO:0030544">
    <property type="term" value="F:Hsp70 protein binding"/>
    <property type="evidence" value="ECO:0007669"/>
    <property type="project" value="TreeGrafter"/>
</dbReference>
<evidence type="ECO:0000313" key="4">
    <source>
        <dbReference type="Proteomes" id="UP000279271"/>
    </source>
</evidence>
<dbReference type="SUPFAM" id="SSF46565">
    <property type="entry name" value="Chaperone J-domain"/>
    <property type="match status" value="1"/>
</dbReference>
<feature type="region of interest" description="Disordered" evidence="1">
    <location>
        <begin position="1"/>
        <end position="23"/>
    </location>
</feature>
<reference evidence="4" key="1">
    <citation type="journal article" date="2018" name="Algal Res.">
        <title>Characterization of plant carbon substrate utilization by Auxenochlorella protothecoides.</title>
        <authorList>
            <person name="Vogler B.W."/>
            <person name="Starkenburg S.R."/>
            <person name="Sudasinghe N."/>
            <person name="Schambach J.Y."/>
            <person name="Rollin J.A."/>
            <person name="Pattathil S."/>
            <person name="Barry A.N."/>
        </authorList>
    </citation>
    <scope>NUCLEOTIDE SEQUENCE [LARGE SCALE GENOMIC DNA]</scope>
    <source>
        <strain evidence="4">UTEX 25</strain>
    </source>
</reference>
<evidence type="ECO:0000256" key="1">
    <source>
        <dbReference type="SAM" id="MobiDB-lite"/>
    </source>
</evidence>
<dbReference type="Pfam" id="PF00226">
    <property type="entry name" value="DnaJ"/>
    <property type="match status" value="1"/>
</dbReference>
<dbReference type="InterPro" id="IPR051100">
    <property type="entry name" value="DnaJ_subfamily_B/C"/>
</dbReference>
<name>A0A3M7L4P9_AUXPR</name>
<proteinExistence type="predicted"/>
<gene>
    <name evidence="3" type="ORF">APUTEX25_002296</name>
</gene>
<dbReference type="Gene3D" id="1.10.287.110">
    <property type="entry name" value="DnaJ domain"/>
    <property type="match status" value="1"/>
</dbReference>
<dbReference type="InterPro" id="IPR001623">
    <property type="entry name" value="DnaJ_domain"/>
</dbReference>
<evidence type="ECO:0000313" key="3">
    <source>
        <dbReference type="EMBL" id="RMZ57064.1"/>
    </source>
</evidence>
<dbReference type="EMBL" id="QOKY01000130">
    <property type="protein sequence ID" value="RMZ57064.1"/>
    <property type="molecule type" value="Genomic_DNA"/>
</dbReference>
<dbReference type="SMART" id="SM00271">
    <property type="entry name" value="DnaJ"/>
    <property type="match status" value="1"/>
</dbReference>
<dbReference type="AlphaFoldDB" id="A0A3M7L4P9"/>
<feature type="compositionally biased region" description="Pro residues" evidence="1">
    <location>
        <begin position="1"/>
        <end position="13"/>
    </location>
</feature>
<organism evidence="3 4">
    <name type="scientific">Auxenochlorella protothecoides</name>
    <name type="common">Green microalga</name>
    <name type="synonym">Chlorella protothecoides</name>
    <dbReference type="NCBI Taxonomy" id="3075"/>
    <lineage>
        <taxon>Eukaryota</taxon>
        <taxon>Viridiplantae</taxon>
        <taxon>Chlorophyta</taxon>
        <taxon>core chlorophytes</taxon>
        <taxon>Trebouxiophyceae</taxon>
        <taxon>Chlorellales</taxon>
        <taxon>Chlorellaceae</taxon>
        <taxon>Auxenochlorella</taxon>
    </lineage>
</organism>
<accession>A0A3M7L4P9</accession>